<dbReference type="Proteomes" id="UP000704068">
    <property type="component" value="Unassembled WGS sequence"/>
</dbReference>
<name>A0A929RVL5_9BACT</name>
<evidence type="ECO:0000313" key="2">
    <source>
        <dbReference type="EMBL" id="MBF0970050.1"/>
    </source>
</evidence>
<evidence type="ECO:0000259" key="1">
    <source>
        <dbReference type="Pfam" id="PF09924"/>
    </source>
</evidence>
<comment type="caution">
    <text evidence="2">The sequence shown here is derived from an EMBL/GenBank/DDBJ whole genome shotgun (WGS) entry which is preliminary data.</text>
</comment>
<feature type="domain" description="Phosphatidylglycerol lysyltransferase C-terminal" evidence="1">
    <location>
        <begin position="25"/>
        <end position="293"/>
    </location>
</feature>
<dbReference type="PIRSF" id="PIRSF018688">
    <property type="entry name" value="UCP018688"/>
    <property type="match status" value="1"/>
</dbReference>
<dbReference type="Gene3D" id="3.40.630.30">
    <property type="match status" value="1"/>
</dbReference>
<dbReference type="InterPro" id="IPR024320">
    <property type="entry name" value="LPG_synthase_C"/>
</dbReference>
<gene>
    <name evidence="2" type="ORF">HXK21_03265</name>
</gene>
<dbReference type="PANTHER" id="PTHR41373">
    <property type="entry name" value="DUF2156 DOMAIN-CONTAINING PROTEIN"/>
    <property type="match status" value="1"/>
</dbReference>
<dbReference type="Pfam" id="PF09924">
    <property type="entry name" value="LPG_synthase_C"/>
    <property type="match status" value="1"/>
</dbReference>
<reference evidence="2" key="1">
    <citation type="submission" date="2020-04" db="EMBL/GenBank/DDBJ databases">
        <title>Deep metagenomics examines the oral microbiome during advanced dental caries in children, revealing novel taxa and co-occurrences with host molecules.</title>
        <authorList>
            <person name="Baker J.L."/>
            <person name="Morton J.T."/>
            <person name="Dinis M."/>
            <person name="Alvarez R."/>
            <person name="Tran N.C."/>
            <person name="Knight R."/>
            <person name="Edlund A."/>
        </authorList>
    </citation>
    <scope>NUCLEOTIDE SEQUENCE</scope>
    <source>
        <strain evidence="2">JCVI_34_bin.1</strain>
    </source>
</reference>
<proteinExistence type="predicted"/>
<dbReference type="RefSeq" id="WP_303763249.1">
    <property type="nucleotide sequence ID" value="NZ_JABZGR010000006.1"/>
</dbReference>
<organism evidence="2 3">
    <name type="scientific">Alloprevotella tannerae</name>
    <dbReference type="NCBI Taxonomy" id="76122"/>
    <lineage>
        <taxon>Bacteria</taxon>
        <taxon>Pseudomonadati</taxon>
        <taxon>Bacteroidota</taxon>
        <taxon>Bacteroidia</taxon>
        <taxon>Bacteroidales</taxon>
        <taxon>Prevotellaceae</taxon>
        <taxon>Alloprevotella</taxon>
    </lineage>
</organism>
<dbReference type="SUPFAM" id="SSF55729">
    <property type="entry name" value="Acyl-CoA N-acyltransferases (Nat)"/>
    <property type="match status" value="2"/>
</dbReference>
<dbReference type="InterPro" id="IPR016732">
    <property type="entry name" value="UCP018688"/>
</dbReference>
<dbReference type="AlphaFoldDB" id="A0A929RVL5"/>
<evidence type="ECO:0000313" key="3">
    <source>
        <dbReference type="Proteomes" id="UP000704068"/>
    </source>
</evidence>
<dbReference type="EMBL" id="JABZGR010000006">
    <property type="protein sequence ID" value="MBF0970050.1"/>
    <property type="molecule type" value="Genomic_DNA"/>
</dbReference>
<dbReference type="PANTHER" id="PTHR41373:SF1">
    <property type="entry name" value="PHOSPHATIDYLGLYCEROL LYSYLTRANSFERASE C-TERMINAL DOMAIN-CONTAINING PROTEIN"/>
    <property type="match status" value="1"/>
</dbReference>
<sequence>MIDFHPITMADREAICEIVYHSECRNCDLNFVNLMSWRFYYDTEVAIHEGWLLFRFKTEGHNAYLAPTGKGDWAKVIHDMIADATALGHPFLMLGVTEYSLNYMNDALPNYFFATADRSYTDYIYNREALATLAGKKLQQKRNHANKFQKLYPDYEFLPLTPELIPECLRLREIWQDHKEDEAGRLSPDVEKQSIEYAFSHWEELGCQGGIIRIDGKIAAFTYGGPINYDTFDVCVEKADYNYDGIYAVINRDFVRSLPEQYIHINREEDLGIPGLRRAKESYKPELLLHKFTIMLKHPLGEQNNTPTIEPNE</sequence>
<accession>A0A929RVL5</accession>
<dbReference type="InterPro" id="IPR016181">
    <property type="entry name" value="Acyl_CoA_acyltransferase"/>
</dbReference>
<protein>
    <submittedName>
        <fullName evidence="2">DUF2156 domain-containing protein</fullName>
    </submittedName>
</protein>